<evidence type="ECO:0000256" key="1">
    <source>
        <dbReference type="ARBA" id="ARBA00010617"/>
    </source>
</evidence>
<dbReference type="PANTHER" id="PTHR46696">
    <property type="entry name" value="P450, PUTATIVE (EUROFUNG)-RELATED"/>
    <property type="match status" value="1"/>
</dbReference>
<dbReference type="PRINTS" id="PR00359">
    <property type="entry name" value="BP450"/>
</dbReference>
<dbReference type="EMBL" id="JARHTQ010000007">
    <property type="protein sequence ID" value="MDF2256587.1"/>
    <property type="molecule type" value="Genomic_DNA"/>
</dbReference>
<protein>
    <submittedName>
        <fullName evidence="2">Cytochrome P450</fullName>
    </submittedName>
</protein>
<evidence type="ECO:0000313" key="3">
    <source>
        <dbReference type="Proteomes" id="UP001220022"/>
    </source>
</evidence>
<evidence type="ECO:0000313" key="2">
    <source>
        <dbReference type="EMBL" id="MDF2256587.1"/>
    </source>
</evidence>
<sequence>MRHDISHLVDGATYRYGNPFALWRWMRENEPVVWHEPGIFPGFWSLTRFDEVREVLRDATTFSSSSGILLRPLAQGEDPGSNRTLALSDPPRHNVLRGAIAGWFAPRNLRLLAQSLNSAAHSIVREAVRASRIDFVTDVAAKLPLEVVCTFLGIPDEDRPSIVEWSTDAFCAGTAEERSIAHLQILDYFGDLVERRRVEPGEDLVSVLAGVRFEGEHLPLDEVVLNCDNLLVGGTENVRLAMSGGMLALLERPEQWALLRDGFDDVVDSAVEEILRWTSSATHILRRAQRDVVLGGQRIRRGDLVVCWLTSANRDPAQFADPDVLDVRRTPNRHLALGAGPHYCVGTQLAKLEIRAVLGEFFAQVGQVAVDGEPEYLDSIVVNGLRRLPLRLTAADRVPSSAHRTLAGIPG</sequence>
<reference evidence="2 3" key="1">
    <citation type="submission" date="2023-03" db="EMBL/GenBank/DDBJ databases">
        <title>Draft genome sequence of type strain Streptomyces ferralitis JCM 14344.</title>
        <authorList>
            <person name="Klaysubun C."/>
            <person name="Duangmal K."/>
        </authorList>
    </citation>
    <scope>NUCLEOTIDE SEQUENCE [LARGE SCALE GENOMIC DNA]</scope>
    <source>
        <strain evidence="2 3">JCM 14344</strain>
    </source>
</reference>
<comment type="similarity">
    <text evidence="1">Belongs to the cytochrome P450 family.</text>
</comment>
<dbReference type="InterPro" id="IPR036396">
    <property type="entry name" value="Cyt_P450_sf"/>
</dbReference>
<gene>
    <name evidence="2" type="ORF">P2L57_12845</name>
</gene>
<name>A0ABT5YYB7_9ACTN</name>
<accession>A0ABT5YYB7</accession>
<proteinExistence type="inferred from homology"/>
<dbReference type="PANTHER" id="PTHR46696:SF4">
    <property type="entry name" value="BIOTIN BIOSYNTHESIS CYTOCHROME P450"/>
    <property type="match status" value="1"/>
</dbReference>
<dbReference type="InterPro" id="IPR002397">
    <property type="entry name" value="Cyt_P450_B"/>
</dbReference>
<dbReference type="Pfam" id="PF00067">
    <property type="entry name" value="p450"/>
    <property type="match status" value="1"/>
</dbReference>
<dbReference type="SUPFAM" id="SSF48264">
    <property type="entry name" value="Cytochrome P450"/>
    <property type="match status" value="1"/>
</dbReference>
<dbReference type="Gene3D" id="1.10.630.10">
    <property type="entry name" value="Cytochrome P450"/>
    <property type="match status" value="1"/>
</dbReference>
<dbReference type="RefSeq" id="WP_275813050.1">
    <property type="nucleotide sequence ID" value="NZ_BAAANM010000001.1"/>
</dbReference>
<dbReference type="Proteomes" id="UP001220022">
    <property type="component" value="Unassembled WGS sequence"/>
</dbReference>
<organism evidence="2 3">
    <name type="scientific">Streptantibioticus ferralitis</name>
    <dbReference type="NCBI Taxonomy" id="236510"/>
    <lineage>
        <taxon>Bacteria</taxon>
        <taxon>Bacillati</taxon>
        <taxon>Actinomycetota</taxon>
        <taxon>Actinomycetes</taxon>
        <taxon>Kitasatosporales</taxon>
        <taxon>Streptomycetaceae</taxon>
        <taxon>Streptantibioticus</taxon>
    </lineage>
</organism>
<dbReference type="InterPro" id="IPR001128">
    <property type="entry name" value="Cyt_P450"/>
</dbReference>
<comment type="caution">
    <text evidence="2">The sequence shown here is derived from an EMBL/GenBank/DDBJ whole genome shotgun (WGS) entry which is preliminary data.</text>
</comment>
<dbReference type="CDD" id="cd11033">
    <property type="entry name" value="CYP142-like"/>
    <property type="match status" value="1"/>
</dbReference>
<keyword evidence="3" id="KW-1185">Reference proteome</keyword>